<dbReference type="PRINTS" id="PR00081">
    <property type="entry name" value="GDHRDH"/>
</dbReference>
<keyword evidence="4" id="KW-1185">Reference proteome</keyword>
<dbReference type="CDD" id="cd05233">
    <property type="entry name" value="SDR_c"/>
    <property type="match status" value="1"/>
</dbReference>
<dbReference type="SUPFAM" id="SSF51735">
    <property type="entry name" value="NAD(P)-binding Rossmann-fold domains"/>
    <property type="match status" value="1"/>
</dbReference>
<reference evidence="3 4" key="1">
    <citation type="journal article" date="2019" name="Int. J. Syst. Evol. Microbiol.">
        <title>The Global Catalogue of Microorganisms (GCM) 10K type strain sequencing project: providing services to taxonomists for standard genome sequencing and annotation.</title>
        <authorList>
            <consortium name="The Broad Institute Genomics Platform"/>
            <consortium name="The Broad Institute Genome Sequencing Center for Infectious Disease"/>
            <person name="Wu L."/>
            <person name="Ma J."/>
        </authorList>
    </citation>
    <scope>NUCLEOTIDE SEQUENCE [LARGE SCALE GENOMIC DNA]</scope>
    <source>
        <strain evidence="3 4">JCM 16009</strain>
    </source>
</reference>
<dbReference type="PROSITE" id="PS00061">
    <property type="entry name" value="ADH_SHORT"/>
    <property type="match status" value="1"/>
</dbReference>
<organism evidence="3 4">
    <name type="scientific">Pseudonocardia ailaonensis</name>
    <dbReference type="NCBI Taxonomy" id="367279"/>
    <lineage>
        <taxon>Bacteria</taxon>
        <taxon>Bacillati</taxon>
        <taxon>Actinomycetota</taxon>
        <taxon>Actinomycetes</taxon>
        <taxon>Pseudonocardiales</taxon>
        <taxon>Pseudonocardiaceae</taxon>
        <taxon>Pseudonocardia</taxon>
    </lineage>
</organism>
<dbReference type="RefSeq" id="WP_344417746.1">
    <property type="nucleotide sequence ID" value="NZ_BAAAQK010000009.1"/>
</dbReference>
<protein>
    <submittedName>
        <fullName evidence="3">SDR family oxidoreductase</fullName>
    </submittedName>
</protein>
<dbReference type="PANTHER" id="PTHR42879">
    <property type="entry name" value="3-OXOACYL-(ACYL-CARRIER-PROTEIN) REDUCTASE"/>
    <property type="match status" value="1"/>
</dbReference>
<proteinExistence type="inferred from homology"/>
<dbReference type="InterPro" id="IPR002347">
    <property type="entry name" value="SDR_fam"/>
</dbReference>
<dbReference type="EMBL" id="BAAAQK010000009">
    <property type="protein sequence ID" value="GAA1851448.1"/>
    <property type="molecule type" value="Genomic_DNA"/>
</dbReference>
<dbReference type="Gene3D" id="3.40.50.720">
    <property type="entry name" value="NAD(P)-binding Rossmann-like Domain"/>
    <property type="match status" value="1"/>
</dbReference>
<accession>A0ABN2N4Y8</accession>
<dbReference type="InterPro" id="IPR036291">
    <property type="entry name" value="NAD(P)-bd_dom_sf"/>
</dbReference>
<dbReference type="Pfam" id="PF00106">
    <property type="entry name" value="adh_short"/>
    <property type="match status" value="1"/>
</dbReference>
<name>A0ABN2N4Y8_9PSEU</name>
<dbReference type="PRINTS" id="PR00080">
    <property type="entry name" value="SDRFAMILY"/>
</dbReference>
<evidence type="ECO:0000256" key="1">
    <source>
        <dbReference type="ARBA" id="ARBA00006484"/>
    </source>
</evidence>
<evidence type="ECO:0000313" key="3">
    <source>
        <dbReference type="EMBL" id="GAA1851448.1"/>
    </source>
</evidence>
<dbReference type="Proteomes" id="UP001500449">
    <property type="component" value="Unassembled WGS sequence"/>
</dbReference>
<sequence length="244" mass="24696">MRTAVVTGGSKGIGLATARALVASGHRTIITGRSAASLGSAQEALGGAGLVATLQLDARDHAAAREALAAAAPDVLVANVGAGFSGTAQDTGLADWQSIMDTNVTTAFTAVSAVLGGMLDRGWGRIVTVGSLASHRGLRYAAAYTASKHALLGLTRAVAADIEGSGVTANLVAPAFVRTDMTTENVDRMVAGGRRTAAEAEEQLGRVSTLGRLLEPEEVAVAVLDLVRGDANGELRILGDLARV</sequence>
<dbReference type="PANTHER" id="PTHR42879:SF2">
    <property type="entry name" value="3-OXOACYL-[ACYL-CARRIER-PROTEIN] REDUCTASE FABG"/>
    <property type="match status" value="1"/>
</dbReference>
<evidence type="ECO:0000313" key="4">
    <source>
        <dbReference type="Proteomes" id="UP001500449"/>
    </source>
</evidence>
<dbReference type="InterPro" id="IPR050259">
    <property type="entry name" value="SDR"/>
</dbReference>
<gene>
    <name evidence="3" type="ORF">GCM10009836_34300</name>
</gene>
<evidence type="ECO:0000256" key="2">
    <source>
        <dbReference type="RuleBase" id="RU000363"/>
    </source>
</evidence>
<dbReference type="InterPro" id="IPR020904">
    <property type="entry name" value="Sc_DH/Rdtase_CS"/>
</dbReference>
<comment type="caution">
    <text evidence="3">The sequence shown here is derived from an EMBL/GenBank/DDBJ whole genome shotgun (WGS) entry which is preliminary data.</text>
</comment>
<comment type="similarity">
    <text evidence="1 2">Belongs to the short-chain dehydrogenases/reductases (SDR) family.</text>
</comment>